<evidence type="ECO:0000313" key="7">
    <source>
        <dbReference type="Proteomes" id="UP000503820"/>
    </source>
</evidence>
<organism evidence="6 7">
    <name type="scientific">Desulfovibrio psychrotolerans</name>
    <dbReference type="NCBI Taxonomy" id="415242"/>
    <lineage>
        <taxon>Bacteria</taxon>
        <taxon>Pseudomonadati</taxon>
        <taxon>Thermodesulfobacteriota</taxon>
        <taxon>Desulfovibrionia</taxon>
        <taxon>Desulfovibrionales</taxon>
        <taxon>Desulfovibrionaceae</taxon>
        <taxon>Desulfovibrio</taxon>
    </lineage>
</organism>
<dbReference type="GO" id="GO:0051539">
    <property type="term" value="F:4 iron, 4 sulfur cluster binding"/>
    <property type="evidence" value="ECO:0007669"/>
    <property type="project" value="UniProtKB-KW"/>
</dbReference>
<evidence type="ECO:0000259" key="5">
    <source>
        <dbReference type="SMART" id="SM00478"/>
    </source>
</evidence>
<reference evidence="6 7" key="1">
    <citation type="submission" date="2020-05" db="EMBL/GenBank/DDBJ databases">
        <title>Draft genome sequence of Desulfovibrio psychrotolerans JS1T.</title>
        <authorList>
            <person name="Ueno A."/>
            <person name="Tamazawa S."/>
            <person name="Tamamura S."/>
            <person name="Murakami T."/>
            <person name="Kiyama T."/>
            <person name="Inomata H."/>
            <person name="Amano Y."/>
            <person name="Miyakawa K."/>
            <person name="Tamaki H."/>
            <person name="Naganuma T."/>
            <person name="Kaneko K."/>
        </authorList>
    </citation>
    <scope>NUCLEOTIDE SEQUENCE [LARGE SCALE GENOMIC DNA]</scope>
    <source>
        <strain evidence="6 7">JS1</strain>
    </source>
</reference>
<dbReference type="GO" id="GO:0006284">
    <property type="term" value="P:base-excision repair"/>
    <property type="evidence" value="ECO:0007669"/>
    <property type="project" value="InterPro"/>
</dbReference>
<dbReference type="AlphaFoldDB" id="A0A7J0BQT6"/>
<dbReference type="Pfam" id="PF00730">
    <property type="entry name" value="HhH-GPD"/>
    <property type="match status" value="1"/>
</dbReference>
<dbReference type="Gene3D" id="1.10.340.30">
    <property type="entry name" value="Hypothetical protein, domain 2"/>
    <property type="match status" value="1"/>
</dbReference>
<keyword evidence="6" id="KW-0540">Nuclease</keyword>
<keyword evidence="1" id="KW-0004">4Fe-4S</keyword>
<evidence type="ECO:0000256" key="1">
    <source>
        <dbReference type="ARBA" id="ARBA00022485"/>
    </source>
</evidence>
<keyword evidence="3" id="KW-0408">Iron</keyword>
<gene>
    <name evidence="6" type="ORF">DSM19430T_07710</name>
</gene>
<dbReference type="RefSeq" id="WP_174408775.1">
    <property type="nucleotide sequence ID" value="NZ_BLVP01000002.1"/>
</dbReference>
<dbReference type="GO" id="GO:0004519">
    <property type="term" value="F:endonuclease activity"/>
    <property type="evidence" value="ECO:0007669"/>
    <property type="project" value="UniProtKB-KW"/>
</dbReference>
<evidence type="ECO:0000256" key="3">
    <source>
        <dbReference type="ARBA" id="ARBA00023004"/>
    </source>
</evidence>
<keyword evidence="2" id="KW-0479">Metal-binding</keyword>
<evidence type="ECO:0000256" key="4">
    <source>
        <dbReference type="ARBA" id="ARBA00023014"/>
    </source>
</evidence>
<dbReference type="PANTHER" id="PTHR10359:SF19">
    <property type="entry name" value="DNA REPAIR GLYCOSYLASE MJ1434-RELATED"/>
    <property type="match status" value="1"/>
</dbReference>
<dbReference type="InterPro" id="IPR023170">
    <property type="entry name" value="HhH_base_excis_C"/>
</dbReference>
<evidence type="ECO:0000256" key="2">
    <source>
        <dbReference type="ARBA" id="ARBA00022723"/>
    </source>
</evidence>
<accession>A0A7J0BQT6</accession>
<sequence length="220" mass="24483">MNRQQLLLNMFQAMLDRLGPSRWWPAESPFEVAVGAILTQNTNWGNVERAIANLKQANALSPRAILGMPESELAERIRPSGYYNMKAKRLRTFAGWLTEYAGGDIAALAEKDTADVREALLAIKGIGPETADSIALYAAGLPTFVADAYTHRILTRHGLMPEDADYHTMRDYFMDVLPQDVPLYNEYHALIVRVGKEWCRKSAPLCAQCPLNPYLNGGTA</sequence>
<dbReference type="CDD" id="cd00056">
    <property type="entry name" value="ENDO3c"/>
    <property type="match status" value="1"/>
</dbReference>
<dbReference type="GO" id="GO:0046872">
    <property type="term" value="F:metal ion binding"/>
    <property type="evidence" value="ECO:0007669"/>
    <property type="project" value="UniProtKB-KW"/>
</dbReference>
<name>A0A7J0BQT6_9BACT</name>
<dbReference type="PANTHER" id="PTHR10359">
    <property type="entry name" value="A/G-SPECIFIC ADENINE GLYCOSYLASE/ENDONUCLEASE III"/>
    <property type="match status" value="1"/>
</dbReference>
<evidence type="ECO:0000313" key="6">
    <source>
        <dbReference type="EMBL" id="GFM36087.1"/>
    </source>
</evidence>
<comment type="caution">
    <text evidence="6">The sequence shown here is derived from an EMBL/GenBank/DDBJ whole genome shotgun (WGS) entry which is preliminary data.</text>
</comment>
<dbReference type="SMART" id="SM00478">
    <property type="entry name" value="ENDO3c"/>
    <property type="match status" value="1"/>
</dbReference>
<dbReference type="Gene3D" id="1.10.1670.10">
    <property type="entry name" value="Helix-hairpin-Helix base-excision DNA repair enzymes (C-terminal)"/>
    <property type="match status" value="1"/>
</dbReference>
<proteinExistence type="predicted"/>
<keyword evidence="6" id="KW-0378">Hydrolase</keyword>
<protein>
    <submittedName>
        <fullName evidence="6">Endonuclease III</fullName>
    </submittedName>
</protein>
<keyword evidence="6" id="KW-0255">Endonuclease</keyword>
<dbReference type="PIRSF" id="PIRSF001435">
    <property type="entry name" value="Nth"/>
    <property type="match status" value="1"/>
</dbReference>
<dbReference type="Proteomes" id="UP000503820">
    <property type="component" value="Unassembled WGS sequence"/>
</dbReference>
<dbReference type="InterPro" id="IPR011257">
    <property type="entry name" value="DNA_glycosylase"/>
</dbReference>
<keyword evidence="7" id="KW-1185">Reference proteome</keyword>
<keyword evidence="4" id="KW-0411">Iron-sulfur</keyword>
<dbReference type="InterPro" id="IPR003265">
    <property type="entry name" value="HhH-GPD_domain"/>
</dbReference>
<feature type="domain" description="HhH-GPD" evidence="5">
    <location>
        <begin position="38"/>
        <end position="197"/>
    </location>
</feature>
<dbReference type="EMBL" id="BLVP01000002">
    <property type="protein sequence ID" value="GFM36087.1"/>
    <property type="molecule type" value="Genomic_DNA"/>
</dbReference>
<dbReference type="SUPFAM" id="SSF48150">
    <property type="entry name" value="DNA-glycosylase"/>
    <property type="match status" value="1"/>
</dbReference>